<dbReference type="SMART" id="SM00220">
    <property type="entry name" value="S_TKc"/>
    <property type="match status" value="1"/>
</dbReference>
<dbReference type="EMBL" id="CM004469">
    <property type="protein sequence ID" value="OCT92832.1"/>
    <property type="molecule type" value="Genomic_DNA"/>
</dbReference>
<evidence type="ECO:0000256" key="2">
    <source>
        <dbReference type="ARBA" id="ARBA00022553"/>
    </source>
</evidence>
<dbReference type="Gene3D" id="1.10.510.10">
    <property type="entry name" value="Transferase(Phosphotransferase) domain 1"/>
    <property type="match status" value="1"/>
</dbReference>
<reference evidence="13" key="1">
    <citation type="journal article" date="2016" name="Nature">
        <title>Genome evolution in the allotetraploid frog Xenopus laevis.</title>
        <authorList>
            <person name="Session A.M."/>
            <person name="Uno Y."/>
            <person name="Kwon T."/>
            <person name="Chapman J.A."/>
            <person name="Toyoda A."/>
            <person name="Takahashi S."/>
            <person name="Fukui A."/>
            <person name="Hikosaka A."/>
            <person name="Suzuki A."/>
            <person name="Kondo M."/>
            <person name="van Heeringen S.J."/>
            <person name="Quigley I."/>
            <person name="Heinz S."/>
            <person name="Ogino H."/>
            <person name="Ochi H."/>
            <person name="Hellsten U."/>
            <person name="Lyons J.B."/>
            <person name="Simakov O."/>
            <person name="Putnam N."/>
            <person name="Stites J."/>
            <person name="Kuroki Y."/>
            <person name="Tanaka T."/>
            <person name="Michiue T."/>
            <person name="Watanabe M."/>
            <person name="Bogdanovic O."/>
            <person name="Lister R."/>
            <person name="Georgiou G."/>
            <person name="Paranjpe S.S."/>
            <person name="van Kruijsbergen I."/>
            <person name="Shu S."/>
            <person name="Carlson J."/>
            <person name="Kinoshita T."/>
            <person name="Ohta Y."/>
            <person name="Mawaribuchi S."/>
            <person name="Jenkins J."/>
            <person name="Grimwood J."/>
            <person name="Schmutz J."/>
            <person name="Mitros T."/>
            <person name="Mozaffari S.V."/>
            <person name="Suzuki Y."/>
            <person name="Haramoto Y."/>
            <person name="Yamamoto T.S."/>
            <person name="Takagi C."/>
            <person name="Heald R."/>
            <person name="Miller K."/>
            <person name="Haudenschild C."/>
            <person name="Kitzman J."/>
            <person name="Nakayama T."/>
            <person name="Izutsu Y."/>
            <person name="Robert J."/>
            <person name="Fortriede J."/>
            <person name="Burns K."/>
            <person name="Lotay V."/>
            <person name="Karimi K."/>
            <person name="Yasuoka Y."/>
            <person name="Dichmann D.S."/>
            <person name="Flajnik M.F."/>
            <person name="Houston D.W."/>
            <person name="Shendure J."/>
            <person name="DuPasquier L."/>
            <person name="Vize P.D."/>
            <person name="Zorn A.M."/>
            <person name="Ito M."/>
            <person name="Marcotte E.M."/>
            <person name="Wallingford J.B."/>
            <person name="Ito Y."/>
            <person name="Asashima M."/>
            <person name="Ueno N."/>
            <person name="Matsuda Y."/>
            <person name="Veenstra G.J."/>
            <person name="Fujiyama A."/>
            <person name="Harland R.M."/>
            <person name="Taira M."/>
            <person name="Rokhsar D.S."/>
        </authorList>
    </citation>
    <scope>NUCLEOTIDE SEQUENCE [LARGE SCALE GENOMIC DNA]</scope>
    <source>
        <strain evidence="13">J</strain>
    </source>
</reference>
<evidence type="ECO:0000256" key="5">
    <source>
        <dbReference type="ARBA" id="ARBA00022777"/>
    </source>
</evidence>
<dbReference type="PROSITE" id="PS00107">
    <property type="entry name" value="PROTEIN_KINASE_ATP"/>
    <property type="match status" value="1"/>
</dbReference>
<feature type="binding site" evidence="7">
    <location>
        <position position="222"/>
    </location>
    <ligand>
        <name>ATP</name>
        <dbReference type="ChEBI" id="CHEBI:30616"/>
    </ligand>
</feature>
<evidence type="ECO:0000256" key="7">
    <source>
        <dbReference type="PROSITE-ProRule" id="PRU10141"/>
    </source>
</evidence>
<evidence type="ECO:0000259" key="11">
    <source>
        <dbReference type="PROSITE" id="PS51285"/>
    </source>
</evidence>
<dbReference type="SUPFAM" id="SSF56112">
    <property type="entry name" value="Protein kinase-like (PK-like)"/>
    <property type="match status" value="1"/>
</dbReference>
<keyword evidence="6 7" id="KW-0067">ATP-binding</keyword>
<sequence length="465" mass="52977">MDTIFRLDFIPLSTSIEETPLKADVISEKRNELNSHILRLDFIPLSTNIEETPLQPLKADVISEKRNEVDSHILRLDFIPLSTSFEETPLQPLKADISSEKRNEVDCDITTTKKKKRSNRWDSSEHGNERKKAKVQCSVISKEEKKVKQKKEEPRKRPLSMEDSPESTEEEGGCKKRQRLKEKRPLPLNFSNYKIHAVLGRGNYGKVMLASISSSSQFVAIKTMKKEWQRKIAISRELRILRLAAGCPFLCHSYAAFQTQLYAYMVMEYASGGSLKQVINRNGHMETDVITFYTAEIVCGLQFLHANGIVHRDIKIDNILMTGDGHIKIADFGVSVEDMFGGRKIKGRAGTLKYMAPEVLDMKAYDVGADWWSLGIVICKMASKTDPFSDGSHGDNYASSLFQDEPIFPEGLSSDLEDLLRKLLEKDPEKRLGFMENVRKHPVFNSIDWEQLERLKVPPPIQPEE</sequence>
<dbReference type="PANTHER" id="PTHR24351">
    <property type="entry name" value="RIBOSOMAL PROTEIN S6 KINASE"/>
    <property type="match status" value="1"/>
</dbReference>
<keyword evidence="2" id="KW-0597">Phosphoprotein</keyword>
<dbReference type="PROSITE" id="PS51285">
    <property type="entry name" value="AGC_KINASE_CTER"/>
    <property type="match status" value="1"/>
</dbReference>
<feature type="region of interest" description="Disordered" evidence="9">
    <location>
        <begin position="101"/>
        <end position="180"/>
    </location>
</feature>
<dbReference type="GO" id="GO:0004674">
    <property type="term" value="F:protein serine/threonine kinase activity"/>
    <property type="evidence" value="ECO:0007669"/>
    <property type="project" value="UniProtKB-KW"/>
</dbReference>
<dbReference type="Gene3D" id="3.30.200.20">
    <property type="entry name" value="Phosphorylase Kinase, domain 1"/>
    <property type="match status" value="1"/>
</dbReference>
<evidence type="ECO:0000256" key="9">
    <source>
        <dbReference type="SAM" id="MobiDB-lite"/>
    </source>
</evidence>
<evidence type="ECO:0008006" key="14">
    <source>
        <dbReference type="Google" id="ProtNLM"/>
    </source>
</evidence>
<dbReference type="PROSITE" id="PS00108">
    <property type="entry name" value="PROTEIN_KINASE_ST"/>
    <property type="match status" value="1"/>
</dbReference>
<evidence type="ECO:0000256" key="1">
    <source>
        <dbReference type="ARBA" id="ARBA00022527"/>
    </source>
</evidence>
<evidence type="ECO:0000313" key="13">
    <source>
        <dbReference type="Proteomes" id="UP000694892"/>
    </source>
</evidence>
<dbReference type="GO" id="GO:0005524">
    <property type="term" value="F:ATP binding"/>
    <property type="evidence" value="ECO:0007669"/>
    <property type="project" value="UniProtKB-UniRule"/>
</dbReference>
<evidence type="ECO:0000256" key="4">
    <source>
        <dbReference type="ARBA" id="ARBA00022741"/>
    </source>
</evidence>
<dbReference type="InterPro" id="IPR008271">
    <property type="entry name" value="Ser/Thr_kinase_AS"/>
</dbReference>
<dbReference type="PROSITE" id="PS50011">
    <property type="entry name" value="PROTEIN_KINASE_DOM"/>
    <property type="match status" value="1"/>
</dbReference>
<dbReference type="Pfam" id="PF00069">
    <property type="entry name" value="Pkinase"/>
    <property type="match status" value="1"/>
</dbReference>
<name>A0A974DLC5_XENLA</name>
<accession>A0A974DLC5</accession>
<comment type="similarity">
    <text evidence="8">Belongs to the protein kinase superfamily.</text>
</comment>
<dbReference type="InterPro" id="IPR000719">
    <property type="entry name" value="Prot_kinase_dom"/>
</dbReference>
<evidence type="ECO:0000256" key="8">
    <source>
        <dbReference type="RuleBase" id="RU000304"/>
    </source>
</evidence>
<keyword evidence="4 7" id="KW-0547">Nucleotide-binding</keyword>
<dbReference type="InterPro" id="IPR017441">
    <property type="entry name" value="Protein_kinase_ATP_BS"/>
</dbReference>
<dbReference type="InterPro" id="IPR011009">
    <property type="entry name" value="Kinase-like_dom_sf"/>
</dbReference>
<dbReference type="InterPro" id="IPR000961">
    <property type="entry name" value="AGC-kinase_C"/>
</dbReference>
<dbReference type="FunFam" id="1.10.510.10:FF:001110">
    <property type="entry name" value="AGC family protein kinase"/>
    <property type="match status" value="1"/>
</dbReference>
<proteinExistence type="inferred from homology"/>
<feature type="non-terminal residue" evidence="12">
    <location>
        <position position="465"/>
    </location>
</feature>
<evidence type="ECO:0000259" key="10">
    <source>
        <dbReference type="PROSITE" id="PS50011"/>
    </source>
</evidence>
<keyword evidence="3" id="KW-0808">Transferase</keyword>
<feature type="compositionally biased region" description="Basic and acidic residues" evidence="9">
    <location>
        <begin position="141"/>
        <end position="160"/>
    </location>
</feature>
<gene>
    <name evidence="12" type="ORF">XELAEV_18015897mg</name>
</gene>
<feature type="compositionally biased region" description="Basic and acidic residues" evidence="9">
    <location>
        <begin position="119"/>
        <end position="130"/>
    </location>
</feature>
<evidence type="ECO:0000313" key="12">
    <source>
        <dbReference type="EMBL" id="OCT92832.1"/>
    </source>
</evidence>
<protein>
    <recommendedName>
        <fullName evidence="14">Protein kinase domain-containing protein</fullName>
    </recommendedName>
</protein>
<organism evidence="12 13">
    <name type="scientific">Xenopus laevis</name>
    <name type="common">African clawed frog</name>
    <dbReference type="NCBI Taxonomy" id="8355"/>
    <lineage>
        <taxon>Eukaryota</taxon>
        <taxon>Metazoa</taxon>
        <taxon>Chordata</taxon>
        <taxon>Craniata</taxon>
        <taxon>Vertebrata</taxon>
        <taxon>Euteleostomi</taxon>
        <taxon>Amphibia</taxon>
        <taxon>Batrachia</taxon>
        <taxon>Anura</taxon>
        <taxon>Pipoidea</taxon>
        <taxon>Pipidae</taxon>
        <taxon>Xenopodinae</taxon>
        <taxon>Xenopus</taxon>
        <taxon>Xenopus</taxon>
    </lineage>
</organism>
<keyword evidence="1 8" id="KW-0723">Serine/threonine-protein kinase</keyword>
<feature type="domain" description="AGC-kinase C-terminal" evidence="11">
    <location>
        <begin position="445"/>
        <end position="465"/>
    </location>
</feature>
<dbReference type="AlphaFoldDB" id="A0A974DLC5"/>
<keyword evidence="5" id="KW-0418">Kinase</keyword>
<dbReference type="OMA" id="CKMASKT"/>
<evidence type="ECO:0000256" key="3">
    <source>
        <dbReference type="ARBA" id="ARBA00022679"/>
    </source>
</evidence>
<feature type="domain" description="Protein kinase" evidence="10">
    <location>
        <begin position="193"/>
        <end position="444"/>
    </location>
</feature>
<evidence type="ECO:0000256" key="6">
    <source>
        <dbReference type="ARBA" id="ARBA00022840"/>
    </source>
</evidence>
<dbReference type="Proteomes" id="UP000694892">
    <property type="component" value="Chromosome 2S"/>
</dbReference>